<gene>
    <name evidence="2" type="ORF">HNY73_008598</name>
</gene>
<evidence type="ECO:0008006" key="4">
    <source>
        <dbReference type="Google" id="ProtNLM"/>
    </source>
</evidence>
<protein>
    <recommendedName>
        <fullName evidence="4">Lipoprotein</fullName>
    </recommendedName>
</protein>
<accession>A0A8T0FDF8</accession>
<proteinExistence type="predicted"/>
<dbReference type="AlphaFoldDB" id="A0A8T0FDF8"/>
<reference evidence="2" key="1">
    <citation type="journal article" date="2020" name="bioRxiv">
        <title>Chromosome-level reference genome of the European wasp spider Argiope bruennichi: a resource for studies on range expansion and evolutionary adaptation.</title>
        <authorList>
            <person name="Sheffer M.M."/>
            <person name="Hoppe A."/>
            <person name="Krehenwinkel H."/>
            <person name="Uhl G."/>
            <person name="Kuss A.W."/>
            <person name="Jensen L."/>
            <person name="Jensen C."/>
            <person name="Gillespie R.G."/>
            <person name="Hoff K.J."/>
            <person name="Prost S."/>
        </authorList>
    </citation>
    <scope>NUCLEOTIDE SEQUENCE</scope>
</reference>
<dbReference type="PROSITE" id="PS51257">
    <property type="entry name" value="PROKAR_LIPOPROTEIN"/>
    <property type="match status" value="1"/>
</dbReference>
<name>A0A8T0FDF8_ARGBR</name>
<evidence type="ECO:0000256" key="1">
    <source>
        <dbReference type="SAM" id="SignalP"/>
    </source>
</evidence>
<dbReference type="EMBL" id="JABXBU010000015">
    <property type="protein sequence ID" value="KAF8786953.1"/>
    <property type="molecule type" value="Genomic_DNA"/>
</dbReference>
<keyword evidence="3" id="KW-1185">Reference proteome</keyword>
<feature type="chain" id="PRO_5035756614" description="Lipoprotein" evidence="1">
    <location>
        <begin position="21"/>
        <end position="132"/>
    </location>
</feature>
<keyword evidence="1" id="KW-0732">Signal</keyword>
<evidence type="ECO:0000313" key="2">
    <source>
        <dbReference type="EMBL" id="KAF8786953.1"/>
    </source>
</evidence>
<dbReference type="Proteomes" id="UP000807504">
    <property type="component" value="Unassembled WGS sequence"/>
</dbReference>
<reference evidence="2" key="2">
    <citation type="submission" date="2020-06" db="EMBL/GenBank/DDBJ databases">
        <authorList>
            <person name="Sheffer M."/>
        </authorList>
    </citation>
    <scope>NUCLEOTIDE SEQUENCE</scope>
</reference>
<organism evidence="2 3">
    <name type="scientific">Argiope bruennichi</name>
    <name type="common">Wasp spider</name>
    <name type="synonym">Aranea bruennichi</name>
    <dbReference type="NCBI Taxonomy" id="94029"/>
    <lineage>
        <taxon>Eukaryota</taxon>
        <taxon>Metazoa</taxon>
        <taxon>Ecdysozoa</taxon>
        <taxon>Arthropoda</taxon>
        <taxon>Chelicerata</taxon>
        <taxon>Arachnida</taxon>
        <taxon>Araneae</taxon>
        <taxon>Araneomorphae</taxon>
        <taxon>Entelegynae</taxon>
        <taxon>Araneoidea</taxon>
        <taxon>Araneidae</taxon>
        <taxon>Argiope</taxon>
    </lineage>
</organism>
<feature type="signal peptide" evidence="1">
    <location>
        <begin position="1"/>
        <end position="20"/>
    </location>
</feature>
<comment type="caution">
    <text evidence="2">The sequence shown here is derived from an EMBL/GenBank/DDBJ whole genome shotgun (WGS) entry which is preliminary data.</text>
</comment>
<evidence type="ECO:0000313" key="3">
    <source>
        <dbReference type="Proteomes" id="UP000807504"/>
    </source>
</evidence>
<sequence>MCKLSLATAALCFLFTLVSCSYRERRSGISDQRLAEIETLLALAKQGGNRDVAFGVIDPLTLGKRKRSYDMDLSNQVEEDFPLDILREARLKYPSSRREAIMYSHRFPERLFRFRANDLENRDLQGNEDVSK</sequence>